<dbReference type="EMBL" id="HBKQ01010299">
    <property type="protein sequence ID" value="CAE2217325.1"/>
    <property type="molecule type" value="Transcribed_RNA"/>
</dbReference>
<dbReference type="InterPro" id="IPR044843">
    <property type="entry name" value="Trans_IPPS_bact-type"/>
</dbReference>
<dbReference type="PROSITE" id="PS01045">
    <property type="entry name" value="SQUALEN_PHYTOEN_SYN_2"/>
    <property type="match status" value="1"/>
</dbReference>
<evidence type="ECO:0000256" key="4">
    <source>
        <dbReference type="ARBA" id="ARBA00022746"/>
    </source>
</evidence>
<dbReference type="SFLD" id="SFLDS00005">
    <property type="entry name" value="Isoprenoid_Synthase_Type_I"/>
    <property type="match status" value="1"/>
</dbReference>
<gene>
    <name evidence="6" type="ORF">OAUR00152_LOCUS6982</name>
</gene>
<dbReference type="InterPro" id="IPR008949">
    <property type="entry name" value="Isoprenoid_synthase_dom_sf"/>
</dbReference>
<sequence>MKISQITLLAALAASPSAHAFSTPVELSSLARRPSFSTAARSRGLPFRMSAVEEETETTAAVPFFAREEATKMHVISAVTPPQELQKSRTGRSASEIAAELSSGKTLEGGPTIDFGGAKDATSRSERALLAAREEYLDALRLGREVKVSGGIDGTGRLMGINDDVVAEVGREIGEFAEKFGGPETVRRCGAWLRKGAPSGMFDPLPNADDAAATFSDEEVAKFKQLLEEAYEESGLVTEAFAKTFYLGTQLLPEDARRAIWAVYVWCRRTDEIVDAPRSPDDPDMLVDLSAWEIRLERLFQYGEVVDAMDLPLLDIKAKYPNMDIQPYLDMVRGMLMDIPDLGQDRYDTFDELHLYCYRVAGTVGLMSMPVFGCAPGYTEEQAKEPALSLGVAFQITNILRDVGEDAVTRGRVYLPREDMEKFGVTEQQIFDQRLDDNYVAMMKYEIERARMYYERALRGVPMLAPYSRLPVQASLDCYAKILDKMEENGYDNLTKRAYAGKWEKMAEIPFSWYRTQDIYKTLPLPWDKPLKEDSS</sequence>
<dbReference type="SFLD" id="SFLDG01018">
    <property type="entry name" value="Squalene/Phytoene_Synthase_Lik"/>
    <property type="match status" value="1"/>
</dbReference>
<dbReference type="Gene3D" id="1.10.600.10">
    <property type="entry name" value="Farnesyl Diphosphate Synthase"/>
    <property type="match status" value="1"/>
</dbReference>
<dbReference type="EC" id="2.5.1.32" evidence="2"/>
<dbReference type="PROSITE" id="PS01044">
    <property type="entry name" value="SQUALEN_PHYTOEN_SYN_1"/>
    <property type="match status" value="1"/>
</dbReference>
<dbReference type="InterPro" id="IPR033904">
    <property type="entry name" value="Trans_IPPS_HH"/>
</dbReference>
<name>A0A7S4MDZ0_9STRA</name>
<feature type="chain" id="PRO_5031076242" description="15-cis-phytoene synthase" evidence="5">
    <location>
        <begin position="21"/>
        <end position="536"/>
    </location>
</feature>
<dbReference type="GO" id="GO:0016117">
    <property type="term" value="P:carotenoid biosynthetic process"/>
    <property type="evidence" value="ECO:0007669"/>
    <property type="project" value="UniProtKB-KW"/>
</dbReference>
<dbReference type="GO" id="GO:0051996">
    <property type="term" value="F:squalene synthase [NAD(P)H] activity"/>
    <property type="evidence" value="ECO:0007669"/>
    <property type="project" value="InterPro"/>
</dbReference>
<dbReference type="InterPro" id="IPR019845">
    <property type="entry name" value="Squalene/phytoene_synthase_CS"/>
</dbReference>
<dbReference type="AlphaFoldDB" id="A0A7S4MDZ0"/>
<protein>
    <recommendedName>
        <fullName evidence="2">15-cis-phytoene synthase</fullName>
        <ecNumber evidence="2">2.5.1.32</ecNumber>
    </recommendedName>
</protein>
<evidence type="ECO:0000256" key="3">
    <source>
        <dbReference type="ARBA" id="ARBA00022679"/>
    </source>
</evidence>
<dbReference type="SFLD" id="SFLDG01212">
    <property type="entry name" value="Phytoene_synthase_like"/>
    <property type="match status" value="1"/>
</dbReference>
<proteinExistence type="predicted"/>
<keyword evidence="3" id="KW-0808">Transferase</keyword>
<evidence type="ECO:0000256" key="2">
    <source>
        <dbReference type="ARBA" id="ARBA00012396"/>
    </source>
</evidence>
<evidence type="ECO:0000256" key="5">
    <source>
        <dbReference type="SAM" id="SignalP"/>
    </source>
</evidence>
<dbReference type="InterPro" id="IPR002060">
    <property type="entry name" value="Squ/phyt_synthse"/>
</dbReference>
<organism evidence="6">
    <name type="scientific">Odontella aurita</name>
    <dbReference type="NCBI Taxonomy" id="265563"/>
    <lineage>
        <taxon>Eukaryota</taxon>
        <taxon>Sar</taxon>
        <taxon>Stramenopiles</taxon>
        <taxon>Ochrophyta</taxon>
        <taxon>Bacillariophyta</taxon>
        <taxon>Mediophyceae</taxon>
        <taxon>Biddulphiophycidae</taxon>
        <taxon>Eupodiscales</taxon>
        <taxon>Odontellaceae</taxon>
        <taxon>Odontella</taxon>
    </lineage>
</organism>
<dbReference type="Pfam" id="PF00494">
    <property type="entry name" value="SQS_PSY"/>
    <property type="match status" value="1"/>
</dbReference>
<evidence type="ECO:0000256" key="1">
    <source>
        <dbReference type="ARBA" id="ARBA00001805"/>
    </source>
</evidence>
<evidence type="ECO:0000313" key="6">
    <source>
        <dbReference type="EMBL" id="CAE2217325.1"/>
    </source>
</evidence>
<comment type="catalytic activity">
    <reaction evidence="1">
        <text>2 (2E,6E,10E)-geranylgeranyl diphosphate = 15-cis-phytoene + 2 diphosphate</text>
        <dbReference type="Rhea" id="RHEA:34475"/>
        <dbReference type="ChEBI" id="CHEBI:27787"/>
        <dbReference type="ChEBI" id="CHEBI:33019"/>
        <dbReference type="ChEBI" id="CHEBI:58756"/>
        <dbReference type="EC" id="2.5.1.32"/>
    </reaction>
</comment>
<dbReference type="CDD" id="cd00683">
    <property type="entry name" value="Trans_IPPS_HH"/>
    <property type="match status" value="1"/>
</dbReference>
<dbReference type="GO" id="GO:0004311">
    <property type="term" value="F:geranylgeranyl diphosphate synthase activity"/>
    <property type="evidence" value="ECO:0007669"/>
    <property type="project" value="InterPro"/>
</dbReference>
<keyword evidence="4" id="KW-0125">Carotenoid biosynthesis</keyword>
<dbReference type="PANTHER" id="PTHR31480">
    <property type="entry name" value="BIFUNCTIONAL LYCOPENE CYCLASE/PHYTOENE SYNTHASE"/>
    <property type="match status" value="1"/>
</dbReference>
<feature type="signal peptide" evidence="5">
    <location>
        <begin position="1"/>
        <end position="20"/>
    </location>
</feature>
<keyword evidence="5" id="KW-0732">Signal</keyword>
<dbReference type="SUPFAM" id="SSF48576">
    <property type="entry name" value="Terpenoid synthases"/>
    <property type="match status" value="1"/>
</dbReference>
<accession>A0A7S4MDZ0</accession>
<reference evidence="6" key="1">
    <citation type="submission" date="2021-01" db="EMBL/GenBank/DDBJ databases">
        <authorList>
            <person name="Corre E."/>
            <person name="Pelletier E."/>
            <person name="Niang G."/>
            <person name="Scheremetjew M."/>
            <person name="Finn R."/>
            <person name="Kale V."/>
            <person name="Holt S."/>
            <person name="Cochrane G."/>
            <person name="Meng A."/>
            <person name="Brown T."/>
            <person name="Cohen L."/>
        </authorList>
    </citation>
    <scope>NUCLEOTIDE SEQUENCE</scope>
    <source>
        <strain evidence="6">Isolate 1302-5</strain>
    </source>
</reference>